<feature type="compositionally biased region" description="Polar residues" evidence="1">
    <location>
        <begin position="89"/>
        <end position="106"/>
    </location>
</feature>
<evidence type="ECO:0000313" key="3">
    <source>
        <dbReference type="Proteomes" id="UP000593565"/>
    </source>
</evidence>
<dbReference type="EMBL" id="JAAGNN010000044">
    <property type="protein sequence ID" value="KAF4070167.1"/>
    <property type="molecule type" value="Genomic_DNA"/>
</dbReference>
<name>A0A7J5ZKV5_AMEME</name>
<sequence>MKFSTCRPREEIKQLQHKVDHLEDEKCNLLTCSEILKKDLEEIKREHEKVKISVEDRGVQTDFPISSHDETAAASAEASNPGRVRDSHFGTQQNQTQDGPESGQENNNTQLFRLRLLRQTVGRLLVTFVPALDLEQVNYDCDVIDEILTQVVDEISSTEAAST</sequence>
<dbReference type="Proteomes" id="UP000593565">
    <property type="component" value="Unassembled WGS sequence"/>
</dbReference>
<reference evidence="2 3" key="1">
    <citation type="submission" date="2020-02" db="EMBL/GenBank/DDBJ databases">
        <title>A chromosome-scale genome assembly of the black bullhead catfish (Ameiurus melas).</title>
        <authorList>
            <person name="Wen M."/>
            <person name="Zham M."/>
            <person name="Cabau C."/>
            <person name="Klopp C."/>
            <person name="Donnadieu C."/>
            <person name="Roques C."/>
            <person name="Bouchez O."/>
            <person name="Lampietro C."/>
            <person name="Jouanno E."/>
            <person name="Herpin A."/>
            <person name="Louis A."/>
            <person name="Berthelot C."/>
            <person name="Parey E."/>
            <person name="Roest-Crollius H."/>
            <person name="Braasch I."/>
            <person name="Postlethwait J."/>
            <person name="Robinson-Rechavi M."/>
            <person name="Echchiki A."/>
            <person name="Begum T."/>
            <person name="Montfort J."/>
            <person name="Schartl M."/>
            <person name="Bobe J."/>
            <person name="Guiguen Y."/>
        </authorList>
    </citation>
    <scope>NUCLEOTIDE SEQUENCE [LARGE SCALE GENOMIC DNA]</scope>
    <source>
        <strain evidence="2">M_S1</strain>
        <tissue evidence="2">Blood</tissue>
    </source>
</reference>
<feature type="region of interest" description="Disordered" evidence="1">
    <location>
        <begin position="60"/>
        <end position="106"/>
    </location>
</feature>
<proteinExistence type="predicted"/>
<keyword evidence="3" id="KW-1185">Reference proteome</keyword>
<accession>A0A7J5ZKV5</accession>
<protein>
    <submittedName>
        <fullName evidence="2">Uncharacterized protein</fullName>
    </submittedName>
</protein>
<evidence type="ECO:0000256" key="1">
    <source>
        <dbReference type="SAM" id="MobiDB-lite"/>
    </source>
</evidence>
<organism evidence="2 3">
    <name type="scientific">Ameiurus melas</name>
    <name type="common">Black bullhead</name>
    <name type="synonym">Silurus melas</name>
    <dbReference type="NCBI Taxonomy" id="219545"/>
    <lineage>
        <taxon>Eukaryota</taxon>
        <taxon>Metazoa</taxon>
        <taxon>Chordata</taxon>
        <taxon>Craniata</taxon>
        <taxon>Vertebrata</taxon>
        <taxon>Euteleostomi</taxon>
        <taxon>Actinopterygii</taxon>
        <taxon>Neopterygii</taxon>
        <taxon>Teleostei</taxon>
        <taxon>Ostariophysi</taxon>
        <taxon>Siluriformes</taxon>
        <taxon>Ictaluridae</taxon>
        <taxon>Ameiurus</taxon>
    </lineage>
</organism>
<dbReference type="AlphaFoldDB" id="A0A7J5ZKV5"/>
<gene>
    <name evidence="2" type="ORF">AMELA_G00296280</name>
</gene>
<evidence type="ECO:0000313" key="2">
    <source>
        <dbReference type="EMBL" id="KAF4070167.1"/>
    </source>
</evidence>
<comment type="caution">
    <text evidence="2">The sequence shown here is derived from an EMBL/GenBank/DDBJ whole genome shotgun (WGS) entry which is preliminary data.</text>
</comment>